<dbReference type="SUPFAM" id="SSF47095">
    <property type="entry name" value="HMG-box"/>
    <property type="match status" value="1"/>
</dbReference>
<dbReference type="CDD" id="cd00084">
    <property type="entry name" value="HMG-box_SF"/>
    <property type="match status" value="1"/>
</dbReference>
<keyword evidence="5" id="KW-1185">Reference proteome</keyword>
<keyword evidence="1" id="KW-0539">Nucleus</keyword>
<feature type="DNA-binding region" description="HMG box" evidence="1">
    <location>
        <begin position="3"/>
        <end position="73"/>
    </location>
</feature>
<sequence>MTKKRRSNGFMYFAEAMRATYESENSGNQMSTKRLMERANKDWKAMTDEQREKWIVESRRRREEYQKQVHKMQSILATTKKKQRPVSNLEKSLLPKPIALSLTEPQRKALRQSVYQKLIWRENENLTETLGKKKFGLLTVRPYRSYLASDGDEEIGCPPAEICLYVISLDEGIKENHRILVRHDYPEGHRFFKSLSPADHGFSSLYQTNNHLDVNRACLRAANLLRGCWSNLILVPASQYQDVAASLVWIKNKRDTAFKRDTVSIRVERLICLEDMLAVVGHLLEANVDDSPQWEQNITALTTAACKLHTNAPDKCPCVVGKAACEHFLNALKEIVSQLKAPEKAQTSSLMAGDALRLSSKPANHAKQINNVNPFQMPRFSENTLYRTNLDGTFGNLHMQIPDPIQNVADWLSTVEFGSPNTVVENDDLETFEFRNTCTGFIANT</sequence>
<name>A0A0B2V842_TOXCA</name>
<organism evidence="3 5">
    <name type="scientific">Toxocara canis</name>
    <name type="common">Canine roundworm</name>
    <dbReference type="NCBI Taxonomy" id="6265"/>
    <lineage>
        <taxon>Eukaryota</taxon>
        <taxon>Metazoa</taxon>
        <taxon>Ecdysozoa</taxon>
        <taxon>Nematoda</taxon>
        <taxon>Chromadorea</taxon>
        <taxon>Rhabditida</taxon>
        <taxon>Spirurina</taxon>
        <taxon>Ascaridomorpha</taxon>
        <taxon>Ascaridoidea</taxon>
        <taxon>Toxocaridae</taxon>
        <taxon>Toxocara</taxon>
    </lineage>
</organism>
<dbReference type="InterPro" id="IPR009071">
    <property type="entry name" value="HMG_box_dom"/>
</dbReference>
<dbReference type="EMBL" id="JPKZ01002255">
    <property type="protein sequence ID" value="KHN77703.1"/>
    <property type="molecule type" value="Genomic_DNA"/>
</dbReference>
<dbReference type="STRING" id="6265.A0A0B2V842"/>
<dbReference type="GO" id="GO:0005634">
    <property type="term" value="C:nucleus"/>
    <property type="evidence" value="ECO:0007669"/>
    <property type="project" value="UniProtKB-UniRule"/>
</dbReference>
<dbReference type="EMBL" id="UYWY01019600">
    <property type="protein sequence ID" value="VDM38356.1"/>
    <property type="molecule type" value="Genomic_DNA"/>
</dbReference>
<dbReference type="OMA" id="ICMEDMI"/>
<reference evidence="4" key="2">
    <citation type="submission" date="2018-11" db="EMBL/GenBank/DDBJ databases">
        <authorList>
            <consortium name="Pathogen Informatics"/>
        </authorList>
    </citation>
    <scope>NUCLEOTIDE SEQUENCE [LARGE SCALE GENOMIC DNA]</scope>
</reference>
<dbReference type="Proteomes" id="UP000031036">
    <property type="component" value="Unassembled WGS sequence"/>
</dbReference>
<evidence type="ECO:0000256" key="1">
    <source>
        <dbReference type="PROSITE-ProRule" id="PRU00267"/>
    </source>
</evidence>
<gene>
    <name evidence="3" type="ORF">Tcan_04368</name>
    <name evidence="4" type="ORF">TCNE_LOCUS7035</name>
</gene>
<evidence type="ECO:0000313" key="5">
    <source>
        <dbReference type="Proteomes" id="UP000031036"/>
    </source>
</evidence>
<evidence type="ECO:0000259" key="2">
    <source>
        <dbReference type="PROSITE" id="PS50118"/>
    </source>
</evidence>
<dbReference type="Pfam" id="PF00505">
    <property type="entry name" value="HMG_box"/>
    <property type="match status" value="1"/>
</dbReference>
<accession>A0A0B2V842</accession>
<dbReference type="InterPro" id="IPR036910">
    <property type="entry name" value="HMG_box_dom_sf"/>
</dbReference>
<dbReference type="OrthoDB" id="5791983at2759"/>
<dbReference type="GO" id="GO:0003677">
    <property type="term" value="F:DNA binding"/>
    <property type="evidence" value="ECO:0007669"/>
    <property type="project" value="UniProtKB-UniRule"/>
</dbReference>
<dbReference type="PROSITE" id="PS50118">
    <property type="entry name" value="HMG_BOX_2"/>
    <property type="match status" value="1"/>
</dbReference>
<reference evidence="3 5" key="1">
    <citation type="submission" date="2014-11" db="EMBL/GenBank/DDBJ databases">
        <title>Genetic blueprint of the zoonotic pathogen Toxocara canis.</title>
        <authorList>
            <person name="Zhu X.-Q."/>
            <person name="Korhonen P.K."/>
            <person name="Cai H."/>
            <person name="Young N.D."/>
            <person name="Nejsum P."/>
            <person name="von Samson-Himmelstjerna G."/>
            <person name="Boag P.R."/>
            <person name="Tan P."/>
            <person name="Li Q."/>
            <person name="Min J."/>
            <person name="Yang Y."/>
            <person name="Wang X."/>
            <person name="Fang X."/>
            <person name="Hall R.S."/>
            <person name="Hofmann A."/>
            <person name="Sternberg P.W."/>
            <person name="Jex A.R."/>
            <person name="Gasser R.B."/>
        </authorList>
    </citation>
    <scope>NUCLEOTIDE SEQUENCE [LARGE SCALE GENOMIC DNA]</scope>
    <source>
        <strain evidence="3">PN_DK_2014</strain>
    </source>
</reference>
<evidence type="ECO:0000313" key="3">
    <source>
        <dbReference type="EMBL" id="KHN77703.1"/>
    </source>
</evidence>
<proteinExistence type="predicted"/>
<protein>
    <recommendedName>
        <fullName evidence="2">HMG box domain-containing protein</fullName>
    </recommendedName>
</protein>
<evidence type="ECO:0000313" key="4">
    <source>
        <dbReference type="EMBL" id="VDM38356.1"/>
    </source>
</evidence>
<keyword evidence="1" id="KW-0238">DNA-binding</keyword>
<dbReference type="SMART" id="SM00398">
    <property type="entry name" value="HMG"/>
    <property type="match status" value="1"/>
</dbReference>
<dbReference type="Gene3D" id="1.10.30.10">
    <property type="entry name" value="High mobility group box domain"/>
    <property type="match status" value="1"/>
</dbReference>
<dbReference type="AlphaFoldDB" id="A0A0B2V842"/>
<feature type="domain" description="HMG box" evidence="2">
    <location>
        <begin position="3"/>
        <end position="73"/>
    </location>
</feature>